<proteinExistence type="predicted"/>
<evidence type="ECO:0000313" key="2">
    <source>
        <dbReference type="Proteomes" id="UP000595871"/>
    </source>
</evidence>
<name>A0A7T7UUA2_9FIRM</name>
<protein>
    <submittedName>
        <fullName evidence="1">Uncharacterized protein</fullName>
    </submittedName>
</protein>
<dbReference type="AlphaFoldDB" id="A0A7T7UUA2"/>
<sequence length="58" mass="6731">MNAIEPIQLKKVSVPFLKDVKKIELINNLAFKANELRYQAYKQEQEAINIMNKEVLGL</sequence>
<dbReference type="KEGG" id="aob:I6H46_00910"/>
<dbReference type="EMBL" id="CP067016">
    <property type="protein sequence ID" value="QQN56226.1"/>
    <property type="molecule type" value="Genomic_DNA"/>
</dbReference>
<keyword evidence="2" id="KW-1185">Reference proteome</keyword>
<organism evidence="1 2">
    <name type="scientific">Anaerococcus obesiensis</name>
    <dbReference type="NCBI Taxonomy" id="1287640"/>
    <lineage>
        <taxon>Bacteria</taxon>
        <taxon>Bacillati</taxon>
        <taxon>Bacillota</taxon>
        <taxon>Tissierellia</taxon>
        <taxon>Tissierellales</taxon>
        <taxon>Peptoniphilaceae</taxon>
        <taxon>Anaerococcus</taxon>
    </lineage>
</organism>
<dbReference type="Proteomes" id="UP000595871">
    <property type="component" value="Chromosome"/>
</dbReference>
<dbReference type="RefSeq" id="WP_200225924.1">
    <property type="nucleotide sequence ID" value="NZ_CP067016.1"/>
</dbReference>
<gene>
    <name evidence="1" type="ORF">I6H46_00910</name>
</gene>
<accession>A0A7T7UUA2</accession>
<reference evidence="1 2" key="1">
    <citation type="submission" date="2020-12" db="EMBL/GenBank/DDBJ databases">
        <title>FDA dAtabase for Regulatory Grade micrObial Sequences (FDA-ARGOS): Supporting development and validation of Infectious Disease Dx tests.</title>
        <authorList>
            <person name="Sproer C."/>
            <person name="Gronow S."/>
            <person name="Severitt S."/>
            <person name="Schroder I."/>
            <person name="Tallon L."/>
            <person name="Sadzewicz L."/>
            <person name="Zhao X."/>
            <person name="Boylan J."/>
            <person name="Ott S."/>
            <person name="Bowen H."/>
            <person name="Vavikolanu K."/>
            <person name="Mehta A."/>
            <person name="Aluvathingal J."/>
            <person name="Nadendla S."/>
            <person name="Lowell S."/>
            <person name="Myers T."/>
            <person name="Yan Y."/>
            <person name="Sichtig H."/>
        </authorList>
    </citation>
    <scope>NUCLEOTIDE SEQUENCE [LARGE SCALE GENOMIC DNA]</scope>
    <source>
        <strain evidence="1 2">FDAARGOS_989</strain>
    </source>
</reference>
<dbReference type="REBASE" id="458931">
    <property type="entry name" value="S4.Aob989ORF930P"/>
</dbReference>
<evidence type="ECO:0000313" key="1">
    <source>
        <dbReference type="EMBL" id="QQN56226.1"/>
    </source>
</evidence>